<feature type="region of interest" description="Disordered" evidence="1">
    <location>
        <begin position="221"/>
        <end position="259"/>
    </location>
</feature>
<dbReference type="EMBL" id="AMZH03002406">
    <property type="protein sequence ID" value="RRT75678.1"/>
    <property type="molecule type" value="Genomic_DNA"/>
</dbReference>
<protein>
    <submittedName>
        <fullName evidence="2">Uncharacterized protein</fullName>
    </submittedName>
</protein>
<comment type="caution">
    <text evidence="2">The sequence shown here is derived from an EMBL/GenBank/DDBJ whole genome shotgun (WGS) entry which is preliminary data.</text>
</comment>
<feature type="region of interest" description="Disordered" evidence="1">
    <location>
        <begin position="123"/>
        <end position="145"/>
    </location>
</feature>
<feature type="compositionally biased region" description="Polar residues" evidence="1">
    <location>
        <begin position="238"/>
        <end position="259"/>
    </location>
</feature>
<organism evidence="2 3">
    <name type="scientific">Ensete ventricosum</name>
    <name type="common">Abyssinian banana</name>
    <name type="synonym">Musa ensete</name>
    <dbReference type="NCBI Taxonomy" id="4639"/>
    <lineage>
        <taxon>Eukaryota</taxon>
        <taxon>Viridiplantae</taxon>
        <taxon>Streptophyta</taxon>
        <taxon>Embryophyta</taxon>
        <taxon>Tracheophyta</taxon>
        <taxon>Spermatophyta</taxon>
        <taxon>Magnoliopsida</taxon>
        <taxon>Liliopsida</taxon>
        <taxon>Zingiberales</taxon>
        <taxon>Musaceae</taxon>
        <taxon>Ensete</taxon>
    </lineage>
</organism>
<proteinExistence type="predicted"/>
<accession>A0A427AHF1</accession>
<name>A0A427AHF1_ENSVE</name>
<dbReference type="Proteomes" id="UP000287651">
    <property type="component" value="Unassembled WGS sequence"/>
</dbReference>
<evidence type="ECO:0000313" key="2">
    <source>
        <dbReference type="EMBL" id="RRT75678.1"/>
    </source>
</evidence>
<reference evidence="2 3" key="1">
    <citation type="journal article" date="2014" name="Agronomy (Basel)">
        <title>A Draft Genome Sequence for Ensete ventricosum, the Drought-Tolerant Tree Against Hunger.</title>
        <authorList>
            <person name="Harrison J."/>
            <person name="Moore K.A."/>
            <person name="Paszkiewicz K."/>
            <person name="Jones T."/>
            <person name="Grant M."/>
            <person name="Ambacheew D."/>
            <person name="Muzemil S."/>
            <person name="Studholme D.J."/>
        </authorList>
    </citation>
    <scope>NUCLEOTIDE SEQUENCE [LARGE SCALE GENOMIC DNA]</scope>
</reference>
<gene>
    <name evidence="2" type="ORF">B296_00025042</name>
</gene>
<feature type="compositionally biased region" description="Low complexity" evidence="1">
    <location>
        <begin position="125"/>
        <end position="142"/>
    </location>
</feature>
<evidence type="ECO:0000256" key="1">
    <source>
        <dbReference type="SAM" id="MobiDB-lite"/>
    </source>
</evidence>
<evidence type="ECO:0000313" key="3">
    <source>
        <dbReference type="Proteomes" id="UP000287651"/>
    </source>
</evidence>
<dbReference type="AlphaFoldDB" id="A0A427AHF1"/>
<sequence length="259" mass="28189">MLHALRDSRILFEGSALGSVVRHLLHRVITGPRPYASGCLIVSVHDRSAASMPGQPYSSLLRLWRGLTSPAFIPQLHFFNLLGSPLPRSPSLFSRLLVDQVEMASLDSSSDIRFVPFIRSGGTSLGSPKASTSGSSSRAPSPIDAKSQRDLKVIKAYHDFDSIVPKGHLLRSEKCIPGEYTLPMDLASLHGMPKVYTGKSTPVTRATSSPPEVEKVHMEIALRTSPTPTTKKPAEKSALQQEDSAQVQNCREAQVPSRQ</sequence>